<accession>A0A1L9NDS8</accession>
<dbReference type="Gene3D" id="1.10.287.410">
    <property type="match status" value="1"/>
</dbReference>
<dbReference type="GO" id="GO:0004185">
    <property type="term" value="F:serine-type carboxypeptidase activity"/>
    <property type="evidence" value="ECO:0007669"/>
    <property type="project" value="UniProtKB-UniRule"/>
</dbReference>
<evidence type="ECO:0000256" key="8">
    <source>
        <dbReference type="RuleBase" id="RU361156"/>
    </source>
</evidence>
<dbReference type="PRINTS" id="PR00724">
    <property type="entry name" value="CRBOXYPTASEC"/>
</dbReference>
<dbReference type="EMBL" id="KV878183">
    <property type="protein sequence ID" value="OJI87446.1"/>
    <property type="molecule type" value="Genomic_DNA"/>
</dbReference>
<evidence type="ECO:0000313" key="10">
    <source>
        <dbReference type="Proteomes" id="UP000184304"/>
    </source>
</evidence>
<reference evidence="10" key="1">
    <citation type="journal article" date="2017" name="Genome Biol.">
        <title>Comparative genomics reveals high biological diversity and specific adaptations in the industrially and medically important fungal genus Aspergillus.</title>
        <authorList>
            <person name="de Vries R.P."/>
            <person name="Riley R."/>
            <person name="Wiebenga A."/>
            <person name="Aguilar-Osorio G."/>
            <person name="Amillis S."/>
            <person name="Uchima C.A."/>
            <person name="Anderluh G."/>
            <person name="Asadollahi M."/>
            <person name="Askin M."/>
            <person name="Barry K."/>
            <person name="Battaglia E."/>
            <person name="Bayram O."/>
            <person name="Benocci T."/>
            <person name="Braus-Stromeyer S.A."/>
            <person name="Caldana C."/>
            <person name="Canovas D."/>
            <person name="Cerqueira G.C."/>
            <person name="Chen F."/>
            <person name="Chen W."/>
            <person name="Choi C."/>
            <person name="Clum A."/>
            <person name="Dos Santos R.A."/>
            <person name="Damasio A.R."/>
            <person name="Diallinas G."/>
            <person name="Emri T."/>
            <person name="Fekete E."/>
            <person name="Flipphi M."/>
            <person name="Freyberg S."/>
            <person name="Gallo A."/>
            <person name="Gournas C."/>
            <person name="Habgood R."/>
            <person name="Hainaut M."/>
            <person name="Harispe M.L."/>
            <person name="Henrissat B."/>
            <person name="Hilden K.S."/>
            <person name="Hope R."/>
            <person name="Hossain A."/>
            <person name="Karabika E."/>
            <person name="Karaffa L."/>
            <person name="Karanyi Z."/>
            <person name="Krasevec N."/>
            <person name="Kuo A."/>
            <person name="Kusch H."/>
            <person name="LaButti K."/>
            <person name="Lagendijk E.L."/>
            <person name="Lapidus A."/>
            <person name="Levasseur A."/>
            <person name="Lindquist E."/>
            <person name="Lipzen A."/>
            <person name="Logrieco A.F."/>
            <person name="MacCabe A."/>
            <person name="Maekelae M.R."/>
            <person name="Malavazi I."/>
            <person name="Melin P."/>
            <person name="Meyer V."/>
            <person name="Mielnichuk N."/>
            <person name="Miskei M."/>
            <person name="Molnar A.P."/>
            <person name="Mule G."/>
            <person name="Ngan C.Y."/>
            <person name="Orejas M."/>
            <person name="Orosz E."/>
            <person name="Ouedraogo J.P."/>
            <person name="Overkamp K.M."/>
            <person name="Park H.-S."/>
            <person name="Perrone G."/>
            <person name="Piumi F."/>
            <person name="Punt P.J."/>
            <person name="Ram A.F."/>
            <person name="Ramon A."/>
            <person name="Rauscher S."/>
            <person name="Record E."/>
            <person name="Riano-Pachon D.M."/>
            <person name="Robert V."/>
            <person name="Roehrig J."/>
            <person name="Ruller R."/>
            <person name="Salamov A."/>
            <person name="Salih N.S."/>
            <person name="Samson R.A."/>
            <person name="Sandor E."/>
            <person name="Sanguinetti M."/>
            <person name="Schuetze T."/>
            <person name="Sepcic K."/>
            <person name="Shelest E."/>
            <person name="Sherlock G."/>
            <person name="Sophianopoulou V."/>
            <person name="Squina F.M."/>
            <person name="Sun H."/>
            <person name="Susca A."/>
            <person name="Todd R.B."/>
            <person name="Tsang A."/>
            <person name="Unkles S.E."/>
            <person name="van de Wiele N."/>
            <person name="van Rossen-Uffink D."/>
            <person name="Oliveira J.V."/>
            <person name="Vesth T.C."/>
            <person name="Visser J."/>
            <person name="Yu J.-H."/>
            <person name="Zhou M."/>
            <person name="Andersen M.R."/>
            <person name="Archer D.B."/>
            <person name="Baker S.E."/>
            <person name="Benoit I."/>
            <person name="Brakhage A.A."/>
            <person name="Braus G.H."/>
            <person name="Fischer R."/>
            <person name="Frisvad J.C."/>
            <person name="Goldman G.H."/>
            <person name="Houbraken J."/>
            <person name="Oakley B."/>
            <person name="Pocsi I."/>
            <person name="Scazzocchio C."/>
            <person name="Seiboth B."/>
            <person name="vanKuyk P.A."/>
            <person name="Wortman J."/>
            <person name="Dyer P.S."/>
            <person name="Grigoriev I.V."/>
        </authorList>
    </citation>
    <scope>NUCLEOTIDE SEQUENCE [LARGE SCALE GENOMIC DNA]</scope>
    <source>
        <strain evidence="10">CBS 134.48</strain>
    </source>
</reference>
<evidence type="ECO:0000256" key="1">
    <source>
        <dbReference type="ARBA" id="ARBA00009431"/>
    </source>
</evidence>
<evidence type="ECO:0000256" key="3">
    <source>
        <dbReference type="ARBA" id="ARBA00022670"/>
    </source>
</evidence>
<dbReference type="EC" id="3.4.16.-" evidence="8"/>
<name>A0A1L9NDS8_ASPTC</name>
<dbReference type="PANTHER" id="PTHR11802:SF113">
    <property type="entry name" value="SERINE CARBOXYPEPTIDASE CTSA-4.1"/>
    <property type="match status" value="1"/>
</dbReference>
<gene>
    <name evidence="9" type="ORF">ASPTUDRAFT_62102</name>
</gene>
<evidence type="ECO:0000256" key="2">
    <source>
        <dbReference type="ARBA" id="ARBA00022645"/>
    </source>
</evidence>
<evidence type="ECO:0000256" key="7">
    <source>
        <dbReference type="ARBA" id="ARBA00023180"/>
    </source>
</evidence>
<keyword evidence="3 8" id="KW-0645">Protease</keyword>
<organism evidence="9 10">
    <name type="scientific">Aspergillus tubingensis (strain CBS 134.48)</name>
    <dbReference type="NCBI Taxonomy" id="767770"/>
    <lineage>
        <taxon>Eukaryota</taxon>
        <taxon>Fungi</taxon>
        <taxon>Dikarya</taxon>
        <taxon>Ascomycota</taxon>
        <taxon>Pezizomycotina</taxon>
        <taxon>Eurotiomycetes</taxon>
        <taxon>Eurotiomycetidae</taxon>
        <taxon>Eurotiales</taxon>
        <taxon>Aspergillaceae</taxon>
        <taxon>Aspergillus</taxon>
        <taxon>Aspergillus subgen. Circumdati</taxon>
    </lineage>
</organism>
<dbReference type="InterPro" id="IPR029058">
    <property type="entry name" value="AB_hydrolase_fold"/>
</dbReference>
<keyword evidence="5 8" id="KW-0378">Hydrolase</keyword>
<dbReference type="PANTHER" id="PTHR11802">
    <property type="entry name" value="SERINE PROTEASE FAMILY S10 SERINE CARBOXYPEPTIDASE"/>
    <property type="match status" value="1"/>
</dbReference>
<evidence type="ECO:0000256" key="6">
    <source>
        <dbReference type="ARBA" id="ARBA00023157"/>
    </source>
</evidence>
<evidence type="ECO:0000313" key="9">
    <source>
        <dbReference type="EMBL" id="OJI87446.1"/>
    </source>
</evidence>
<dbReference type="InterPro" id="IPR033124">
    <property type="entry name" value="Ser_caboxypep_his_AS"/>
</dbReference>
<dbReference type="InterPro" id="IPR018202">
    <property type="entry name" value="Ser_caboxypep_ser_AS"/>
</dbReference>
<dbReference type="STRING" id="767770.A0A1L9NDS8"/>
<dbReference type="AlphaFoldDB" id="A0A1L9NDS8"/>
<dbReference type="PROSITE" id="PS00131">
    <property type="entry name" value="CARBOXYPEPT_SER_SER"/>
    <property type="match status" value="1"/>
</dbReference>
<dbReference type="SUPFAM" id="SSF53474">
    <property type="entry name" value="alpha/beta-Hydrolases"/>
    <property type="match status" value="1"/>
</dbReference>
<keyword evidence="7" id="KW-0325">Glycoprotein</keyword>
<keyword evidence="10" id="KW-1185">Reference proteome</keyword>
<evidence type="ECO:0000256" key="5">
    <source>
        <dbReference type="ARBA" id="ARBA00022801"/>
    </source>
</evidence>
<keyword evidence="6" id="KW-1015">Disulfide bond</keyword>
<dbReference type="Proteomes" id="UP000184304">
    <property type="component" value="Unassembled WGS sequence"/>
</dbReference>
<dbReference type="GO" id="GO:0000324">
    <property type="term" value="C:fungal-type vacuole"/>
    <property type="evidence" value="ECO:0007669"/>
    <property type="project" value="TreeGrafter"/>
</dbReference>
<proteinExistence type="inferred from homology"/>
<keyword evidence="4" id="KW-0732">Signal</keyword>
<keyword evidence="2 8" id="KW-0121">Carboxypeptidase</keyword>
<dbReference type="PROSITE" id="PS00560">
    <property type="entry name" value="CARBOXYPEPT_SER_HIS"/>
    <property type="match status" value="1"/>
</dbReference>
<evidence type="ECO:0000256" key="4">
    <source>
        <dbReference type="ARBA" id="ARBA00022729"/>
    </source>
</evidence>
<sequence>MKKPHYDVRSLLRTISCALGVANAVNAPTSPVGTSINSADSHEPAWNTFSGDDFTVRSRRTSPNICSGQQGISGYVDWIDNHMYFLAFESRNNPEKDPVILWLSGGPGTSSVGFGAMLELGPCIPDYTIENPYSWNQNATIIFVDQPLSVGYSYGSRNISNLEDATNDLYDFLTRLFAARSDWGQRDFYIAGESYGGSYVPALAAKIDEMQSSELAKLVAATSSCDLSNINLKGVMIGNGLIDDHLQRRGTYEMGCTDKGSGSILNETQCFAIAEAASRCEKLEEACRKSGYSPHVCKIHPGTPYDVRINCTAEPELCIDPPSGLVDWMSSPAVRSGFGIDDSAGKFTINGEVGYPSHDWVTQLLDKEFRVLIYAGDTDWLCTADGMRYLVDNLRWRGTSAFRALPFTPLHGNKIGVQSRKNDVVGYYKQYCSLTFVEVHQAGHMVPADQPEVSLAMINRWIDGGL</sequence>
<dbReference type="Pfam" id="PF00450">
    <property type="entry name" value="Peptidase_S10"/>
    <property type="match status" value="1"/>
</dbReference>
<dbReference type="VEuPathDB" id="FungiDB:ASPTUDRAFT_62102"/>
<dbReference type="Gene3D" id="3.40.50.1820">
    <property type="entry name" value="alpha/beta hydrolase"/>
    <property type="match status" value="1"/>
</dbReference>
<comment type="similarity">
    <text evidence="1 8">Belongs to the peptidase S10 family.</text>
</comment>
<dbReference type="InterPro" id="IPR001563">
    <property type="entry name" value="Peptidase_S10"/>
</dbReference>
<dbReference type="GO" id="GO:0006508">
    <property type="term" value="P:proteolysis"/>
    <property type="evidence" value="ECO:0007669"/>
    <property type="project" value="UniProtKB-KW"/>
</dbReference>
<protein>
    <recommendedName>
        <fullName evidence="8">Carboxypeptidase</fullName>
        <ecNumber evidence="8">3.4.16.-</ecNumber>
    </recommendedName>
</protein>